<accession>A0A6A4NHA5</accession>
<proteinExistence type="predicted"/>
<gene>
    <name evidence="1" type="ORF">Lalb_Chr19g0135961</name>
</gene>
<evidence type="ECO:0000313" key="2">
    <source>
        <dbReference type="Proteomes" id="UP000447434"/>
    </source>
</evidence>
<reference evidence="2" key="1">
    <citation type="journal article" date="2020" name="Nat. Commun.">
        <title>Genome sequence of the cluster root forming white lupin.</title>
        <authorList>
            <person name="Hufnagel B."/>
            <person name="Marques A."/>
            <person name="Soriano A."/>
            <person name="Marques L."/>
            <person name="Divol F."/>
            <person name="Doumas P."/>
            <person name="Sallet E."/>
            <person name="Mancinotti D."/>
            <person name="Carrere S."/>
            <person name="Marande W."/>
            <person name="Arribat S."/>
            <person name="Keller J."/>
            <person name="Huneau C."/>
            <person name="Blein T."/>
            <person name="Aime D."/>
            <person name="Laguerre M."/>
            <person name="Taylor J."/>
            <person name="Schubert V."/>
            <person name="Nelson M."/>
            <person name="Geu-Flores F."/>
            <person name="Crespi M."/>
            <person name="Gallardo-Guerrero K."/>
            <person name="Delaux P.-M."/>
            <person name="Salse J."/>
            <person name="Berges H."/>
            <person name="Guyot R."/>
            <person name="Gouzy J."/>
            <person name="Peret B."/>
        </authorList>
    </citation>
    <scope>NUCLEOTIDE SEQUENCE [LARGE SCALE GENOMIC DNA]</scope>
    <source>
        <strain evidence="2">cv. Amiga</strain>
    </source>
</reference>
<comment type="caution">
    <text evidence="1">The sequence shown here is derived from an EMBL/GenBank/DDBJ whole genome shotgun (WGS) entry which is preliminary data.</text>
</comment>
<dbReference type="Proteomes" id="UP000447434">
    <property type="component" value="Chromosome 19"/>
</dbReference>
<evidence type="ECO:0000313" key="1">
    <source>
        <dbReference type="EMBL" id="KAE9593076.1"/>
    </source>
</evidence>
<protein>
    <submittedName>
        <fullName evidence="1">Uncharacterized protein</fullName>
    </submittedName>
</protein>
<keyword evidence="2" id="KW-1185">Reference proteome</keyword>
<sequence length="58" mass="6502">MTSLSQVPLPFTIHPMTEITNEAIRMKMDVKKSTETRCENIITGTVVIPKASKRSILN</sequence>
<dbReference type="AlphaFoldDB" id="A0A6A4NHA5"/>
<dbReference type="EMBL" id="WOCE01000019">
    <property type="protein sequence ID" value="KAE9593076.1"/>
    <property type="molecule type" value="Genomic_DNA"/>
</dbReference>
<name>A0A6A4NHA5_LUPAL</name>
<organism evidence="1 2">
    <name type="scientific">Lupinus albus</name>
    <name type="common">White lupine</name>
    <name type="synonym">Lupinus termis</name>
    <dbReference type="NCBI Taxonomy" id="3870"/>
    <lineage>
        <taxon>Eukaryota</taxon>
        <taxon>Viridiplantae</taxon>
        <taxon>Streptophyta</taxon>
        <taxon>Embryophyta</taxon>
        <taxon>Tracheophyta</taxon>
        <taxon>Spermatophyta</taxon>
        <taxon>Magnoliopsida</taxon>
        <taxon>eudicotyledons</taxon>
        <taxon>Gunneridae</taxon>
        <taxon>Pentapetalae</taxon>
        <taxon>rosids</taxon>
        <taxon>fabids</taxon>
        <taxon>Fabales</taxon>
        <taxon>Fabaceae</taxon>
        <taxon>Papilionoideae</taxon>
        <taxon>50 kb inversion clade</taxon>
        <taxon>genistoids sensu lato</taxon>
        <taxon>core genistoids</taxon>
        <taxon>Genisteae</taxon>
        <taxon>Lupinus</taxon>
    </lineage>
</organism>